<evidence type="ECO:0008006" key="6">
    <source>
        <dbReference type="Google" id="ProtNLM"/>
    </source>
</evidence>
<dbReference type="RefSeq" id="WP_053973982.1">
    <property type="nucleotide sequence ID" value="NZ_FNUE01000001.1"/>
</dbReference>
<proteinExistence type="predicted"/>
<protein>
    <recommendedName>
        <fullName evidence="6">Aspartyl-tRNA synthetase</fullName>
    </recommendedName>
</protein>
<evidence type="ECO:0000313" key="5">
    <source>
        <dbReference type="Proteomes" id="UP000183071"/>
    </source>
</evidence>
<reference evidence="2 4" key="1">
    <citation type="submission" date="2015-07" db="EMBL/GenBank/DDBJ databases">
        <title>Genome of Polaribacter dokdonenesis DSW-5, isolated from seawater off Dokdo in Korea.</title>
        <authorList>
            <person name="Yoon K."/>
            <person name="Song J.Y."/>
            <person name="Kim J.F."/>
        </authorList>
    </citation>
    <scope>NUCLEOTIDE SEQUENCE [LARGE SCALE GENOMIC DNA]</scope>
    <source>
        <strain evidence="2 4">DSW-5</strain>
    </source>
</reference>
<keyword evidence="5" id="KW-1185">Reference proteome</keyword>
<dbReference type="EMBL" id="LGBR01000001">
    <property type="protein sequence ID" value="KOY51834.1"/>
    <property type="molecule type" value="Genomic_DNA"/>
</dbReference>
<dbReference type="EMBL" id="FNUE01000001">
    <property type="protein sequence ID" value="SEE01909.1"/>
    <property type="molecule type" value="Genomic_DNA"/>
</dbReference>
<dbReference type="AlphaFoldDB" id="A0A0N0CFG5"/>
<organism evidence="2 4">
    <name type="scientific">Polaribacter dokdonensis DSW-5</name>
    <dbReference type="NCBI Taxonomy" id="1300348"/>
    <lineage>
        <taxon>Bacteria</taxon>
        <taxon>Pseudomonadati</taxon>
        <taxon>Bacteroidota</taxon>
        <taxon>Flavobacteriia</taxon>
        <taxon>Flavobacteriales</taxon>
        <taxon>Flavobacteriaceae</taxon>
    </lineage>
</organism>
<name>A0A0N0CFG5_9FLAO</name>
<feature type="chain" id="PRO_5005845798" description="Aspartyl-tRNA synthetase" evidence="1">
    <location>
        <begin position="19"/>
        <end position="235"/>
    </location>
</feature>
<sequence length="235" mass="27315">MKKLAILLVLFISITTFSQTITGNELLQKAIQFHDPNGNWETFKGELFVTMETPKNADRISKINIDLPNQYFAVLAKRDTVITQFALDKGSCSVSLNGNHNLSAEIKKKYSLNCERAKLYKNYYTYLYGLPMKLKDEGTIIHQKVEKRNFKGKEYLVLKATYSKDVGKDTWYFYFNPDTYAMEVYQFFKDTKDSGEYILLSGLETVNDIKMPKIRAWYYNKDNGYLGTDILSKRK</sequence>
<dbReference type="Proteomes" id="UP000037716">
    <property type="component" value="Unassembled WGS sequence"/>
</dbReference>
<evidence type="ECO:0000313" key="3">
    <source>
        <dbReference type="EMBL" id="SEE01909.1"/>
    </source>
</evidence>
<accession>A0A0N0CFG5</accession>
<reference evidence="3 5" key="2">
    <citation type="submission" date="2016-10" db="EMBL/GenBank/DDBJ databases">
        <authorList>
            <person name="Varghese N."/>
            <person name="Submissions S."/>
        </authorList>
    </citation>
    <scope>NUCLEOTIDE SEQUENCE [LARGE SCALE GENOMIC DNA]</scope>
    <source>
        <strain evidence="3 5">DSW-5</strain>
    </source>
</reference>
<evidence type="ECO:0000313" key="4">
    <source>
        <dbReference type="Proteomes" id="UP000037716"/>
    </source>
</evidence>
<dbReference type="Pfam" id="PF20113">
    <property type="entry name" value="DUF6503"/>
    <property type="match status" value="1"/>
</dbReference>
<evidence type="ECO:0000256" key="1">
    <source>
        <dbReference type="SAM" id="SignalP"/>
    </source>
</evidence>
<dbReference type="OrthoDB" id="1489248at2"/>
<gene>
    <name evidence="2" type="ORF">I602_1394</name>
    <name evidence="3" type="ORF">SAMN05444353_0375</name>
</gene>
<dbReference type="STRING" id="1300348.I602_1394"/>
<dbReference type="Proteomes" id="UP000183071">
    <property type="component" value="Unassembled WGS sequence"/>
</dbReference>
<evidence type="ECO:0000313" key="2">
    <source>
        <dbReference type="EMBL" id="KOY51834.1"/>
    </source>
</evidence>
<keyword evidence="1" id="KW-0732">Signal</keyword>
<dbReference type="InterPro" id="IPR045444">
    <property type="entry name" value="DUF6503"/>
</dbReference>
<dbReference type="PATRIC" id="fig|1300348.6.peg.1393"/>
<comment type="caution">
    <text evidence="2">The sequence shown here is derived from an EMBL/GenBank/DDBJ whole genome shotgun (WGS) entry which is preliminary data.</text>
</comment>
<feature type="signal peptide" evidence="1">
    <location>
        <begin position="1"/>
        <end position="18"/>
    </location>
</feature>